<accession>A0A975GRH1</accession>
<dbReference type="SUPFAM" id="SSF103190">
    <property type="entry name" value="Sensory domain-like"/>
    <property type="match status" value="1"/>
</dbReference>
<feature type="transmembrane region" description="Helical" evidence="4">
    <location>
        <begin position="13"/>
        <end position="31"/>
    </location>
</feature>
<dbReference type="GO" id="GO:0007165">
    <property type="term" value="P:signal transduction"/>
    <property type="evidence" value="ECO:0007669"/>
    <property type="project" value="UniProtKB-KW"/>
</dbReference>
<keyword evidence="3" id="KW-0807">Transducer</keyword>
<keyword evidence="1" id="KW-0145">Chemotaxis</keyword>
<dbReference type="InterPro" id="IPR051310">
    <property type="entry name" value="MCP_chemotaxis"/>
</dbReference>
<dbReference type="GO" id="GO:0006935">
    <property type="term" value="P:chemotaxis"/>
    <property type="evidence" value="ECO:0007669"/>
    <property type="project" value="UniProtKB-KW"/>
</dbReference>
<dbReference type="InterPro" id="IPR004090">
    <property type="entry name" value="Chemotax_Me-accpt_rcpt"/>
</dbReference>
<dbReference type="GO" id="GO:0005886">
    <property type="term" value="C:plasma membrane"/>
    <property type="evidence" value="ECO:0007669"/>
    <property type="project" value="TreeGrafter"/>
</dbReference>
<dbReference type="EMBL" id="CP061800">
    <property type="protein sequence ID" value="QTA90915.1"/>
    <property type="molecule type" value="Genomic_DNA"/>
</dbReference>
<feature type="domain" description="Methyl-accepting transducer" evidence="5">
    <location>
        <begin position="332"/>
        <end position="561"/>
    </location>
</feature>
<evidence type="ECO:0000256" key="1">
    <source>
        <dbReference type="ARBA" id="ARBA00022500"/>
    </source>
</evidence>
<gene>
    <name evidence="6" type="ORF">dnm_069770</name>
</gene>
<dbReference type="InterPro" id="IPR029151">
    <property type="entry name" value="Sensor-like_sf"/>
</dbReference>
<evidence type="ECO:0000256" key="4">
    <source>
        <dbReference type="SAM" id="Phobius"/>
    </source>
</evidence>
<dbReference type="SMART" id="SM00283">
    <property type="entry name" value="MA"/>
    <property type="match status" value="1"/>
</dbReference>
<dbReference type="Pfam" id="PF14827">
    <property type="entry name" value="dCache_3"/>
    <property type="match status" value="1"/>
</dbReference>
<name>A0A975GRH1_9BACT</name>
<keyword evidence="4" id="KW-0812">Transmembrane</keyword>
<dbReference type="PANTHER" id="PTHR43531">
    <property type="entry name" value="PROTEIN ICFG"/>
    <property type="match status" value="1"/>
</dbReference>
<dbReference type="PANTHER" id="PTHR43531:SF11">
    <property type="entry name" value="METHYL-ACCEPTING CHEMOTAXIS PROTEIN 3"/>
    <property type="match status" value="1"/>
</dbReference>
<evidence type="ECO:0000256" key="3">
    <source>
        <dbReference type="PROSITE-ProRule" id="PRU00284"/>
    </source>
</evidence>
<keyword evidence="4" id="KW-1133">Transmembrane helix</keyword>
<dbReference type="GO" id="GO:0004888">
    <property type="term" value="F:transmembrane signaling receptor activity"/>
    <property type="evidence" value="ECO:0007669"/>
    <property type="project" value="InterPro"/>
</dbReference>
<dbReference type="AlphaFoldDB" id="A0A975GRH1"/>
<dbReference type="InterPro" id="IPR004089">
    <property type="entry name" value="MCPsignal_dom"/>
</dbReference>
<protein>
    <submittedName>
        <fullName evidence="6">Methyl-accepting chemotaxis protein domain-containing protein, double Cache domain-containing</fullName>
    </submittedName>
</protein>
<evidence type="ECO:0000256" key="2">
    <source>
        <dbReference type="ARBA" id="ARBA00029447"/>
    </source>
</evidence>
<evidence type="ECO:0000313" key="6">
    <source>
        <dbReference type="EMBL" id="QTA90915.1"/>
    </source>
</evidence>
<sequence length="587" mass="65630">MHKINSFSFKTKIFSLVITIIFCIIAIQMLCEYKDILAHKKKLISQAAQSSEKLLHEIDRLSQENLNIALTIANIRDVRQALSEQSRENLYKHVRDIHVHLNKNNPHKLCIHFSVPPAKSFLRIWNPGKFDDDLSGFRQTITDVFKYKKPLKGLEAGRLGPVVRGIAPIFENSSSLIACVEVFCSIGELAKNISEEYGDQNAVYSIESVKATLSKKNFRKLGRFNEIIPPPDSIRSEISQEILERAFIKPLIYETGNTLIASSFIRDYNQNKIGVYLNFIDITYLKNMIKISIKRMLIEAGIFFICSVIITFLVLRSVIEPINRIIDGLNDTARQVLIYAEKVEIASINTSRVAVNQAGSVENMTVFFSKTDQIIRQNTENAQHAGHIMEETAKSMSDAGCSFEDINSFMNEIYELSRESSGVVKNIDEIAFQTNILALNAAVEAARAGETGSGFSVVAREVLNLSVKTTSAAQNTAQLIESTLQKAESGKKLIKTARESFSAAESNSYKIGNIVAEIINTSNDHVSEIENIINIVRKIDSITQENAHHSKTLASASKEMNVSAGKMKKFATELYFLVQSGKNFIEK</sequence>
<keyword evidence="4" id="KW-0472">Membrane</keyword>
<evidence type="ECO:0000259" key="5">
    <source>
        <dbReference type="PROSITE" id="PS50111"/>
    </source>
</evidence>
<dbReference type="SUPFAM" id="SSF58104">
    <property type="entry name" value="Methyl-accepting chemotaxis protein (MCP) signaling domain"/>
    <property type="match status" value="1"/>
</dbReference>
<reference evidence="6" key="1">
    <citation type="journal article" date="2021" name="Microb. Physiol.">
        <title>Proteogenomic Insights into the Physiology of Marine, Sulfate-Reducing, Filamentous Desulfonema limicola and Desulfonema magnum.</title>
        <authorList>
            <person name="Schnaars V."/>
            <person name="Wohlbrand L."/>
            <person name="Scheve S."/>
            <person name="Hinrichs C."/>
            <person name="Reinhardt R."/>
            <person name="Rabus R."/>
        </authorList>
    </citation>
    <scope>NUCLEOTIDE SEQUENCE</scope>
    <source>
        <strain evidence="6">4be13</strain>
    </source>
</reference>
<dbReference type="Gene3D" id="1.10.287.950">
    <property type="entry name" value="Methyl-accepting chemotaxis protein"/>
    <property type="match status" value="1"/>
</dbReference>
<dbReference type="PROSITE" id="PS50111">
    <property type="entry name" value="CHEMOTAXIS_TRANSDUC_2"/>
    <property type="match status" value="1"/>
</dbReference>
<organism evidence="6 7">
    <name type="scientific">Desulfonema magnum</name>
    <dbReference type="NCBI Taxonomy" id="45655"/>
    <lineage>
        <taxon>Bacteria</taxon>
        <taxon>Pseudomonadati</taxon>
        <taxon>Thermodesulfobacteriota</taxon>
        <taxon>Desulfobacteria</taxon>
        <taxon>Desulfobacterales</taxon>
        <taxon>Desulfococcaceae</taxon>
        <taxon>Desulfonema</taxon>
    </lineage>
</organism>
<feature type="transmembrane region" description="Helical" evidence="4">
    <location>
        <begin position="296"/>
        <end position="315"/>
    </location>
</feature>
<dbReference type="KEGG" id="dmm:dnm_069770"/>
<dbReference type="PRINTS" id="PR00260">
    <property type="entry name" value="CHEMTRNSDUCR"/>
</dbReference>
<dbReference type="InterPro" id="IPR029150">
    <property type="entry name" value="dCache_3"/>
</dbReference>
<keyword evidence="7" id="KW-1185">Reference proteome</keyword>
<proteinExistence type="inferred from homology"/>
<comment type="similarity">
    <text evidence="2">Belongs to the methyl-accepting chemotaxis (MCP) protein family.</text>
</comment>
<evidence type="ECO:0000313" key="7">
    <source>
        <dbReference type="Proteomes" id="UP000663722"/>
    </source>
</evidence>
<dbReference type="Proteomes" id="UP000663722">
    <property type="component" value="Chromosome"/>
</dbReference>
<dbReference type="Pfam" id="PF00015">
    <property type="entry name" value="MCPsignal"/>
    <property type="match status" value="1"/>
</dbReference>